<reference evidence="1" key="1">
    <citation type="submission" date="2018-02" db="EMBL/GenBank/DDBJ databases">
        <title>Rhizophora mucronata_Transcriptome.</title>
        <authorList>
            <person name="Meera S.P."/>
            <person name="Sreeshan A."/>
            <person name="Augustine A."/>
        </authorList>
    </citation>
    <scope>NUCLEOTIDE SEQUENCE</scope>
    <source>
        <tissue evidence="1">Leaf</tissue>
    </source>
</reference>
<name>A0A2P2PYR3_RHIMU</name>
<accession>A0A2P2PYR3</accession>
<protein>
    <submittedName>
        <fullName evidence="1">Uncharacterized protein</fullName>
    </submittedName>
</protein>
<proteinExistence type="predicted"/>
<organism evidence="1">
    <name type="scientific">Rhizophora mucronata</name>
    <name type="common">Asiatic mangrove</name>
    <dbReference type="NCBI Taxonomy" id="61149"/>
    <lineage>
        <taxon>Eukaryota</taxon>
        <taxon>Viridiplantae</taxon>
        <taxon>Streptophyta</taxon>
        <taxon>Embryophyta</taxon>
        <taxon>Tracheophyta</taxon>
        <taxon>Spermatophyta</taxon>
        <taxon>Magnoliopsida</taxon>
        <taxon>eudicotyledons</taxon>
        <taxon>Gunneridae</taxon>
        <taxon>Pentapetalae</taxon>
        <taxon>rosids</taxon>
        <taxon>fabids</taxon>
        <taxon>Malpighiales</taxon>
        <taxon>Rhizophoraceae</taxon>
        <taxon>Rhizophora</taxon>
    </lineage>
</organism>
<sequence length="23" mass="2634">MIGNCSNLFGERNWKLLESGFCD</sequence>
<dbReference type="EMBL" id="GGEC01079403">
    <property type="protein sequence ID" value="MBX59887.1"/>
    <property type="molecule type" value="Transcribed_RNA"/>
</dbReference>
<dbReference type="AlphaFoldDB" id="A0A2P2PYR3"/>
<evidence type="ECO:0000313" key="1">
    <source>
        <dbReference type="EMBL" id="MBX59887.1"/>
    </source>
</evidence>